<proteinExistence type="predicted"/>
<evidence type="ECO:0000313" key="3">
    <source>
        <dbReference type="Proteomes" id="UP000295390"/>
    </source>
</evidence>
<name>A0A4R6THU0_9FLAO</name>
<dbReference type="RefSeq" id="WP_166627705.1">
    <property type="nucleotide sequence ID" value="NZ_SNYH01000001.1"/>
</dbReference>
<organism evidence="2 3">
    <name type="scientific">Tenacibaculum caenipelagi</name>
    <dbReference type="NCBI Taxonomy" id="1325435"/>
    <lineage>
        <taxon>Bacteria</taxon>
        <taxon>Pseudomonadati</taxon>
        <taxon>Bacteroidota</taxon>
        <taxon>Flavobacteriia</taxon>
        <taxon>Flavobacteriales</taxon>
        <taxon>Flavobacteriaceae</taxon>
        <taxon>Tenacibaculum</taxon>
    </lineage>
</organism>
<evidence type="ECO:0000313" key="2">
    <source>
        <dbReference type="EMBL" id="TDQ30173.1"/>
    </source>
</evidence>
<comment type="caution">
    <text evidence="2">The sequence shown here is derived from an EMBL/GenBank/DDBJ whole genome shotgun (WGS) entry which is preliminary data.</text>
</comment>
<gene>
    <name evidence="2" type="ORF">DFQ07_0511</name>
</gene>
<reference evidence="2 3" key="1">
    <citation type="submission" date="2019-03" db="EMBL/GenBank/DDBJ databases">
        <title>Genomic Encyclopedia of Type Strains, Phase III (KMG-III): the genomes of soil and plant-associated and newly described type strains.</title>
        <authorList>
            <person name="Whitman W."/>
        </authorList>
    </citation>
    <scope>NUCLEOTIDE SEQUENCE [LARGE SCALE GENOMIC DNA]</scope>
    <source>
        <strain evidence="2 3">CECT 8283</strain>
    </source>
</reference>
<protein>
    <submittedName>
        <fullName evidence="2">Uncharacterized protein</fullName>
    </submittedName>
</protein>
<accession>A0A4R6THU0</accession>
<keyword evidence="3" id="KW-1185">Reference proteome</keyword>
<dbReference type="EMBL" id="SNYH01000001">
    <property type="protein sequence ID" value="TDQ30173.1"/>
    <property type="molecule type" value="Genomic_DNA"/>
</dbReference>
<feature type="region of interest" description="Disordered" evidence="1">
    <location>
        <begin position="28"/>
        <end position="51"/>
    </location>
</feature>
<sequence>MIPKIQTGEELFVEARTSSIINEVYEQEEHYGVEMSKKTSNTGDKRQKRES</sequence>
<evidence type="ECO:0000256" key="1">
    <source>
        <dbReference type="SAM" id="MobiDB-lite"/>
    </source>
</evidence>
<dbReference type="AlphaFoldDB" id="A0A4R6THU0"/>
<dbReference type="Proteomes" id="UP000295390">
    <property type="component" value="Unassembled WGS sequence"/>
</dbReference>